<sequence length="335" mass="38036">MPSSKDPVVDTYRKCELASSLRESGKVNGSIIISVASMHTVVGIYDILDIPGKCSTDTEATLRQRNFSKGRLDVNDPLRCLIIGSLEISNGRDEVSLPKYPIFSIFLCQNQNQLNVYTCWPQRWHDVLLGGPCLQAHAQKPSLRHVRSAKNPLECYAALRVGAPSPLPASLEETFKSIGERHIQILSSSFFSRNPRFIEMVSARYNELKEFCDKTLLDAPKEITSLYSGAAAIVLLSNLIDFRGSLTGFNGREGEIYHRVLLFEAMAVLCSIPFFCIIRMYLKAREEFLGDILHVWELQDLLWRLTAFGTWEEKRWYMVLKFNKLLDETADDNEC</sequence>
<reference evidence="3" key="1">
    <citation type="journal article" date="2017" name="Genome Biol. Evol.">
        <title>The complete genome sequence of the phytopathogenic fungus Sclerotinia sclerotiorum reveals insights into the genome architecture of broad host range pathogens.</title>
        <authorList>
            <person name="Derbyshire M."/>
            <person name="Denton-Giles M."/>
            <person name="Hegedus D."/>
            <person name="Seifbarghy S."/>
            <person name="Rollins J."/>
            <person name="van Kan J."/>
            <person name="Seidl M.F."/>
            <person name="Faino L."/>
            <person name="Mbengue M."/>
            <person name="Navaud O."/>
            <person name="Raffaele S."/>
            <person name="Hammond-Kosack K."/>
            <person name="Heard S."/>
            <person name="Oliver R."/>
        </authorList>
    </citation>
    <scope>NUCLEOTIDE SEQUENCE [LARGE SCALE GENOMIC DNA]</scope>
    <source>
        <strain evidence="3">ATCC 18683 / 1980 / Ss-1</strain>
    </source>
</reference>
<evidence type="ECO:0000313" key="2">
    <source>
        <dbReference type="EMBL" id="APA14401.1"/>
    </source>
</evidence>
<proteinExistence type="predicted"/>
<gene>
    <name evidence="2" type="ORF">sscle_12g091710</name>
</gene>
<dbReference type="Proteomes" id="UP000177798">
    <property type="component" value="Chromosome 12"/>
</dbReference>
<keyword evidence="1" id="KW-0472">Membrane</keyword>
<name>A0A1D9QHM6_SCLS1</name>
<evidence type="ECO:0000256" key="1">
    <source>
        <dbReference type="SAM" id="Phobius"/>
    </source>
</evidence>
<accession>A0A1D9QHM6</accession>
<protein>
    <submittedName>
        <fullName evidence="2">Uncharacterized protein</fullName>
    </submittedName>
</protein>
<keyword evidence="1" id="KW-0812">Transmembrane</keyword>
<feature type="transmembrane region" description="Helical" evidence="1">
    <location>
        <begin position="260"/>
        <end position="282"/>
    </location>
</feature>
<organism evidence="2 3">
    <name type="scientific">Sclerotinia sclerotiorum (strain ATCC 18683 / 1980 / Ss-1)</name>
    <name type="common">White mold</name>
    <name type="synonym">Whetzelinia sclerotiorum</name>
    <dbReference type="NCBI Taxonomy" id="665079"/>
    <lineage>
        <taxon>Eukaryota</taxon>
        <taxon>Fungi</taxon>
        <taxon>Dikarya</taxon>
        <taxon>Ascomycota</taxon>
        <taxon>Pezizomycotina</taxon>
        <taxon>Leotiomycetes</taxon>
        <taxon>Helotiales</taxon>
        <taxon>Sclerotiniaceae</taxon>
        <taxon>Sclerotinia</taxon>
    </lineage>
</organism>
<dbReference type="OrthoDB" id="3484056at2759"/>
<evidence type="ECO:0000313" key="3">
    <source>
        <dbReference type="Proteomes" id="UP000177798"/>
    </source>
</evidence>
<dbReference type="AlphaFoldDB" id="A0A1D9QHM6"/>
<dbReference type="VEuPathDB" id="FungiDB:sscle_12g091710"/>
<keyword evidence="1" id="KW-1133">Transmembrane helix</keyword>
<dbReference type="EMBL" id="CP017825">
    <property type="protein sequence ID" value="APA14401.1"/>
    <property type="molecule type" value="Genomic_DNA"/>
</dbReference>